<keyword evidence="1" id="KW-0966">Cell projection</keyword>
<reference evidence="1 2" key="1">
    <citation type="submission" date="2020-08" db="EMBL/GenBank/DDBJ databases">
        <title>The Agave Microbiome: Exploring the role of microbial communities in plant adaptations to desert environments.</title>
        <authorList>
            <person name="Partida-Martinez L.P."/>
        </authorList>
    </citation>
    <scope>NUCLEOTIDE SEQUENCE [LARGE SCALE GENOMIC DNA]</scope>
    <source>
        <strain evidence="1 2">AS3.13</strain>
    </source>
</reference>
<comment type="caution">
    <text evidence="1">The sequence shown here is derived from an EMBL/GenBank/DDBJ whole genome shotgun (WGS) entry which is preliminary data.</text>
</comment>
<accession>A0A7X0JD16</accession>
<keyword evidence="1" id="KW-0969">Cilium</keyword>
<dbReference type="GO" id="GO:0005198">
    <property type="term" value="F:structural molecule activity"/>
    <property type="evidence" value="ECO:0007669"/>
    <property type="project" value="InterPro"/>
</dbReference>
<evidence type="ECO:0000313" key="1">
    <source>
        <dbReference type="EMBL" id="MBB6505378.1"/>
    </source>
</evidence>
<dbReference type="Proteomes" id="UP000522313">
    <property type="component" value="Unassembled WGS sequence"/>
</dbReference>
<reference evidence="1 2" key="2">
    <citation type="submission" date="2020-08" db="EMBL/GenBank/DDBJ databases">
        <authorList>
            <person name="Partida-Martinez L."/>
            <person name="Huntemann M."/>
            <person name="Clum A."/>
            <person name="Wang J."/>
            <person name="Palaniappan K."/>
            <person name="Ritter S."/>
            <person name="Chen I.-M."/>
            <person name="Stamatis D."/>
            <person name="Reddy T."/>
            <person name="O'Malley R."/>
            <person name="Daum C."/>
            <person name="Shapiro N."/>
            <person name="Ivanova N."/>
            <person name="Kyrpides N."/>
            <person name="Woyke T."/>
        </authorList>
    </citation>
    <scope>NUCLEOTIDE SEQUENCE [LARGE SCALE GENOMIC DNA]</scope>
    <source>
        <strain evidence="1 2">AS3.13</strain>
    </source>
</reference>
<dbReference type="AlphaFoldDB" id="A0A7X0JD16"/>
<evidence type="ECO:0000313" key="2">
    <source>
        <dbReference type="Proteomes" id="UP000522313"/>
    </source>
</evidence>
<organism evidence="1 2">
    <name type="scientific">Sphingomonas endophytica</name>
    <dbReference type="NCBI Taxonomy" id="869719"/>
    <lineage>
        <taxon>Bacteria</taxon>
        <taxon>Pseudomonadati</taxon>
        <taxon>Pseudomonadota</taxon>
        <taxon>Alphaproteobacteria</taxon>
        <taxon>Sphingomonadales</taxon>
        <taxon>Sphingomonadaceae</taxon>
        <taxon>Sphingomonas</taxon>
    </lineage>
</organism>
<proteinExistence type="predicted"/>
<dbReference type="SUPFAM" id="SSF64518">
    <property type="entry name" value="Phase 1 flagellin"/>
    <property type="match status" value="1"/>
</dbReference>
<name>A0A7X0JD16_9SPHN</name>
<dbReference type="Gene3D" id="1.20.1330.10">
    <property type="entry name" value="f41 fragment of flagellin, N-terminal domain"/>
    <property type="match status" value="1"/>
</dbReference>
<dbReference type="GO" id="GO:0009288">
    <property type="term" value="C:bacterial-type flagellum"/>
    <property type="evidence" value="ECO:0007669"/>
    <property type="project" value="InterPro"/>
</dbReference>
<dbReference type="InterPro" id="IPR001492">
    <property type="entry name" value="Flagellin"/>
</dbReference>
<keyword evidence="1" id="KW-0282">Flagellum</keyword>
<dbReference type="PANTHER" id="PTHR42792">
    <property type="entry name" value="FLAGELLIN"/>
    <property type="match status" value="1"/>
</dbReference>
<sequence>MTRVATMATQGTLVAALGRAQSSIVDANVQLSTAKRVQNYAALGDDTRRVLSASTMLAEQKAQGAVANRVQTTLSFYDSALNIMDSTATDLKTKLLKAVGDGNGSAVNQIVSESFAAIAGALNTSEAGTPIFAGSQTDGNPFRLATLSDVAALASPADAFANDDRRASARLENGVDMRYGITADEVGTDLVKAFQTLAGLGSFSKQMTKAQVDGLNAAMSQLDDGIVAVRTANGQNGDRQNLVDSIVKRSDDRIGVLMGVIGDGVDANLGQVAADLSTRQTILNASYSAFAHLNDLSLVNFLRS</sequence>
<dbReference type="RefSeq" id="WP_260396615.1">
    <property type="nucleotide sequence ID" value="NZ_JACHBT010000012.1"/>
</dbReference>
<gene>
    <name evidence="1" type="ORF">F4693_002366</name>
</gene>
<dbReference type="EMBL" id="JACHBT010000012">
    <property type="protein sequence ID" value="MBB6505378.1"/>
    <property type="molecule type" value="Genomic_DNA"/>
</dbReference>
<protein>
    <submittedName>
        <fullName evidence="1">Flagellar hook-associated protein 3 FlgL</fullName>
    </submittedName>
</protein>
<dbReference type="PANTHER" id="PTHR42792:SF1">
    <property type="entry name" value="FLAGELLAR HOOK-ASSOCIATED PROTEIN 3"/>
    <property type="match status" value="1"/>
</dbReference>